<dbReference type="InterPro" id="IPR024981">
    <property type="entry name" value="DUF3887"/>
</dbReference>
<name>A0ABT4S2D1_9FLAO</name>
<evidence type="ECO:0000313" key="3">
    <source>
        <dbReference type="Proteomes" id="UP001149142"/>
    </source>
</evidence>
<accession>A0ABT4S2D1</accession>
<reference evidence="2" key="1">
    <citation type="submission" date="2022-11" db="EMBL/GenBank/DDBJ databases">
        <title>Refractory cell wall polysaccharides provide important carbon source for microbial heterotrophs in the hadal ocean.</title>
        <authorList>
            <person name="Zhu X."/>
        </authorList>
    </citation>
    <scope>NUCLEOTIDE SEQUENCE</scope>
    <source>
        <strain evidence="2">MTRN7</strain>
    </source>
</reference>
<dbReference type="RefSeq" id="WP_106687416.1">
    <property type="nucleotide sequence ID" value="NZ_CP061703.1"/>
</dbReference>
<gene>
    <name evidence="2" type="ORF">OOZ35_12060</name>
</gene>
<protein>
    <submittedName>
        <fullName evidence="2">DUF3887 domain-containing protein</fullName>
    </submittedName>
</protein>
<dbReference type="EMBL" id="JAPFGC010000002">
    <property type="protein sequence ID" value="MDA0178229.1"/>
    <property type="molecule type" value="Genomic_DNA"/>
</dbReference>
<dbReference type="Gene3D" id="3.10.450.590">
    <property type="match status" value="1"/>
</dbReference>
<evidence type="ECO:0000259" key="1">
    <source>
        <dbReference type="Pfam" id="PF13026"/>
    </source>
</evidence>
<feature type="domain" description="DUF3887" evidence="1">
    <location>
        <begin position="33"/>
        <end position="118"/>
    </location>
</feature>
<organism evidence="2 3">
    <name type="scientific">Mesoflavibacter profundi</name>
    <dbReference type="NCBI Taxonomy" id="2708110"/>
    <lineage>
        <taxon>Bacteria</taxon>
        <taxon>Pseudomonadati</taxon>
        <taxon>Bacteroidota</taxon>
        <taxon>Flavobacteriia</taxon>
        <taxon>Flavobacteriales</taxon>
        <taxon>Flavobacteriaceae</taxon>
        <taxon>Mesoflavibacter</taxon>
    </lineage>
</organism>
<keyword evidence="3" id="KW-1185">Reference proteome</keyword>
<evidence type="ECO:0000313" key="2">
    <source>
        <dbReference type="EMBL" id="MDA0178229.1"/>
    </source>
</evidence>
<dbReference type="Proteomes" id="UP001149142">
    <property type="component" value="Unassembled WGS sequence"/>
</dbReference>
<proteinExistence type="predicted"/>
<comment type="caution">
    <text evidence="2">The sequence shown here is derived from an EMBL/GenBank/DDBJ whole genome shotgun (WGS) entry which is preliminary data.</text>
</comment>
<sequence>MKKGLLIIITLLTFSIGLSQEVEKANYKTTVNTFTSHYNKGNYQAIYNMFDANFKQVFTLDKVKTFFKEEINADALGKIEERTLNSIVRTGHNYTFTFENGTCTAFFLLDEANQIKGFQMYKKQ</sequence>
<dbReference type="Pfam" id="PF13026">
    <property type="entry name" value="DUF3887"/>
    <property type="match status" value="1"/>
</dbReference>